<evidence type="ECO:0000259" key="1">
    <source>
        <dbReference type="Pfam" id="PF01402"/>
    </source>
</evidence>
<evidence type="ECO:0000313" key="2">
    <source>
        <dbReference type="EMBL" id="SKA84781.1"/>
    </source>
</evidence>
<dbReference type="EMBL" id="FUYE01000003">
    <property type="protein sequence ID" value="SKA84781.1"/>
    <property type="molecule type" value="Genomic_DNA"/>
</dbReference>
<keyword evidence="3" id="KW-1185">Reference proteome</keyword>
<feature type="domain" description="Ribbon-helix-helix protein CopG" evidence="1">
    <location>
        <begin position="3"/>
        <end position="40"/>
    </location>
</feature>
<dbReference type="InterPro" id="IPR002145">
    <property type="entry name" value="CopG"/>
</dbReference>
<organism evidence="2 3">
    <name type="scientific">Prosthecobacter debontii</name>
    <dbReference type="NCBI Taxonomy" id="48467"/>
    <lineage>
        <taxon>Bacteria</taxon>
        <taxon>Pseudomonadati</taxon>
        <taxon>Verrucomicrobiota</taxon>
        <taxon>Verrucomicrobiia</taxon>
        <taxon>Verrucomicrobiales</taxon>
        <taxon>Verrucomicrobiaceae</taxon>
        <taxon>Prosthecobacter</taxon>
    </lineage>
</organism>
<sequence length="57" mass="6548">MTRVTLTLNKPLADSLREEAASEDRTVSSIARRAFKQYFEAKKATPTPRRKRKEAQP</sequence>
<dbReference type="Pfam" id="PF01402">
    <property type="entry name" value="RHH_1"/>
    <property type="match status" value="1"/>
</dbReference>
<proteinExistence type="predicted"/>
<dbReference type="RefSeq" id="WP_078812269.1">
    <property type="nucleotide sequence ID" value="NZ_FUYE01000003.1"/>
</dbReference>
<dbReference type="AlphaFoldDB" id="A0A1T4X7F3"/>
<name>A0A1T4X7F3_9BACT</name>
<dbReference type="GO" id="GO:0006355">
    <property type="term" value="P:regulation of DNA-templated transcription"/>
    <property type="evidence" value="ECO:0007669"/>
    <property type="project" value="InterPro"/>
</dbReference>
<reference evidence="3" key="1">
    <citation type="submission" date="2017-02" db="EMBL/GenBank/DDBJ databases">
        <authorList>
            <person name="Varghese N."/>
            <person name="Submissions S."/>
        </authorList>
    </citation>
    <scope>NUCLEOTIDE SEQUENCE [LARGE SCALE GENOMIC DNA]</scope>
    <source>
        <strain evidence="3">ATCC 700200</strain>
    </source>
</reference>
<gene>
    <name evidence="2" type="ORF">SAMN02745166_01060</name>
</gene>
<evidence type="ECO:0000313" key="3">
    <source>
        <dbReference type="Proteomes" id="UP000190774"/>
    </source>
</evidence>
<dbReference type="Proteomes" id="UP000190774">
    <property type="component" value="Unassembled WGS sequence"/>
</dbReference>
<accession>A0A1T4X7F3</accession>
<protein>
    <submittedName>
        <fullName evidence="2">Ribbon-helix-helix protein, copG family</fullName>
    </submittedName>
</protein>
<dbReference type="STRING" id="48467.SAMN02745166_01060"/>